<dbReference type="HAMAP" id="MF_00113">
    <property type="entry name" value="QueA"/>
    <property type="match status" value="1"/>
</dbReference>
<keyword evidence="6" id="KW-0328">Glycosyltransferase</keyword>
<dbReference type="STRING" id="1280514.AXFE_27580"/>
<evidence type="ECO:0000256" key="3">
    <source>
        <dbReference type="ARBA" id="ARBA00022691"/>
    </source>
</evidence>
<name>A0A0D8HEW8_9ACTN</name>
<dbReference type="PANTHER" id="PTHR30307:SF0">
    <property type="entry name" value="S-ADENOSYLMETHIONINE:TRNA RIBOSYLTRANSFERASE-ISOMERASE"/>
    <property type="match status" value="1"/>
</dbReference>
<accession>A0A0D8HEW8</accession>
<dbReference type="Pfam" id="PF02547">
    <property type="entry name" value="Queuosine_synth"/>
    <property type="match status" value="1"/>
</dbReference>
<dbReference type="PATRIC" id="fig|1280514.3.peg.3613"/>
<protein>
    <recommendedName>
        <fullName evidence="5">S-adenosylmethionine:tRNA ribosyltransferase-isomerase</fullName>
        <ecNumber evidence="5">2.4.99.17</ecNumber>
    </recommendedName>
    <alternativeName>
        <fullName evidence="5">Queuosine biosynthesis protein QueA</fullName>
    </alternativeName>
</protein>
<dbReference type="Proteomes" id="UP000032360">
    <property type="component" value="Unassembled WGS sequence"/>
</dbReference>
<comment type="similarity">
    <text evidence="5">Belongs to the QueA family.</text>
</comment>
<keyword evidence="3 5" id="KW-0949">S-adenosyl-L-methionine</keyword>
<dbReference type="SUPFAM" id="SSF111337">
    <property type="entry name" value="QueA-like"/>
    <property type="match status" value="1"/>
</dbReference>
<dbReference type="UniPathway" id="UPA00392"/>
<dbReference type="AlphaFoldDB" id="A0A0D8HEW8"/>
<keyword evidence="4 5" id="KW-0671">Queuosine biosynthesis</keyword>
<evidence type="ECO:0000256" key="5">
    <source>
        <dbReference type="HAMAP-Rule" id="MF_00113"/>
    </source>
</evidence>
<comment type="subunit">
    <text evidence="5">Monomer.</text>
</comment>
<dbReference type="NCBIfam" id="TIGR00113">
    <property type="entry name" value="queA"/>
    <property type="match status" value="1"/>
</dbReference>
<evidence type="ECO:0000313" key="6">
    <source>
        <dbReference type="EMBL" id="KJF16414.1"/>
    </source>
</evidence>
<organism evidence="6 7">
    <name type="scientific">Acidithrix ferrooxidans</name>
    <dbReference type="NCBI Taxonomy" id="1280514"/>
    <lineage>
        <taxon>Bacteria</taxon>
        <taxon>Bacillati</taxon>
        <taxon>Actinomycetota</taxon>
        <taxon>Acidimicrobiia</taxon>
        <taxon>Acidimicrobiales</taxon>
        <taxon>Acidimicrobiaceae</taxon>
        <taxon>Acidithrix</taxon>
    </lineage>
</organism>
<dbReference type="PANTHER" id="PTHR30307">
    <property type="entry name" value="S-ADENOSYLMETHIONINE:TRNA RIBOSYLTRANSFERASE-ISOMERASE"/>
    <property type="match status" value="1"/>
</dbReference>
<sequence>MNNDSKNVDPTAAVDEMALFDYDLPQSLIAQSPIEPRSSARLLDASGEKFVDRHVYDFPLLLKEGDVVVVNDTKVLPARVTLFKESGGAVELLFLEEVAPRFWLTLANPSRKLLFGVPLCDRQGVVVAVVKERREREGDAPVRLIVEVLEPELIEKSGEVPLPPYIKEPLKTPERYQTVYANRGSSAAAPTAGLHFDNDLLEAISRAGASLVKVELSVGLDTFLPIKTERIRDHKIHTESYSVSSEAWDQIRSAPRVIAIGTTVVRTIETVGTTGQLSGRTSIFIHQGYQFLVTDVLLTNFHIPRSSLLLLVDAFVGPRWREIYEHAKQERYRFLSFGDAMLLKRANSDSLER</sequence>
<comment type="function">
    <text evidence="5">Transfers and isomerizes the ribose moiety from AdoMet to the 7-aminomethyl group of 7-deazaguanine (preQ1-tRNA) to give epoxyqueuosine (oQ-tRNA).</text>
</comment>
<dbReference type="InterPro" id="IPR036100">
    <property type="entry name" value="QueA_sf"/>
</dbReference>
<dbReference type="EMBL" id="JXYS01000084">
    <property type="protein sequence ID" value="KJF16414.1"/>
    <property type="molecule type" value="Genomic_DNA"/>
</dbReference>
<dbReference type="Gene3D" id="3.40.1780.10">
    <property type="entry name" value="QueA-like"/>
    <property type="match status" value="2"/>
</dbReference>
<evidence type="ECO:0000313" key="7">
    <source>
        <dbReference type="Proteomes" id="UP000032360"/>
    </source>
</evidence>
<dbReference type="NCBIfam" id="NF001140">
    <property type="entry name" value="PRK00147.1"/>
    <property type="match status" value="1"/>
</dbReference>
<comment type="subcellular location">
    <subcellularLocation>
        <location evidence="5">Cytoplasm</location>
    </subcellularLocation>
</comment>
<keyword evidence="6" id="KW-0413">Isomerase</keyword>
<evidence type="ECO:0000256" key="2">
    <source>
        <dbReference type="ARBA" id="ARBA00022679"/>
    </source>
</evidence>
<dbReference type="InterPro" id="IPR042119">
    <property type="entry name" value="QueA_dom2"/>
</dbReference>
<evidence type="ECO:0000256" key="1">
    <source>
        <dbReference type="ARBA" id="ARBA00022490"/>
    </source>
</evidence>
<comment type="pathway">
    <text evidence="5">tRNA modification; tRNA-queuosine biosynthesis.</text>
</comment>
<dbReference type="Gene3D" id="2.40.10.240">
    <property type="entry name" value="QueA-like"/>
    <property type="match status" value="1"/>
</dbReference>
<evidence type="ECO:0000256" key="4">
    <source>
        <dbReference type="ARBA" id="ARBA00022785"/>
    </source>
</evidence>
<dbReference type="GO" id="GO:0008616">
    <property type="term" value="P:tRNA queuosine(34) biosynthetic process"/>
    <property type="evidence" value="ECO:0007669"/>
    <property type="project" value="UniProtKB-UniRule"/>
</dbReference>
<keyword evidence="2 5" id="KW-0808">Transferase</keyword>
<reference evidence="6 7" key="1">
    <citation type="submission" date="2015-01" db="EMBL/GenBank/DDBJ databases">
        <title>Draft genome of the acidophilic iron oxidizer Acidithrix ferrooxidans strain Py-F3.</title>
        <authorList>
            <person name="Poehlein A."/>
            <person name="Eisen S."/>
            <person name="Schloemann M."/>
            <person name="Johnson B.D."/>
            <person name="Daniel R."/>
            <person name="Muehling M."/>
        </authorList>
    </citation>
    <scope>NUCLEOTIDE SEQUENCE [LARGE SCALE GENOMIC DNA]</scope>
    <source>
        <strain evidence="6 7">Py-F3</strain>
    </source>
</reference>
<dbReference type="InterPro" id="IPR042118">
    <property type="entry name" value="QueA_dom1"/>
</dbReference>
<keyword evidence="7" id="KW-1185">Reference proteome</keyword>
<gene>
    <name evidence="5 6" type="primary">queA</name>
    <name evidence="6" type="ORF">AXFE_27580</name>
</gene>
<proteinExistence type="inferred from homology"/>
<comment type="caution">
    <text evidence="6">The sequence shown here is derived from an EMBL/GenBank/DDBJ whole genome shotgun (WGS) entry which is preliminary data.</text>
</comment>
<keyword evidence="1 5" id="KW-0963">Cytoplasm</keyword>
<dbReference type="GO" id="GO:0005737">
    <property type="term" value="C:cytoplasm"/>
    <property type="evidence" value="ECO:0007669"/>
    <property type="project" value="UniProtKB-SubCell"/>
</dbReference>
<dbReference type="OrthoDB" id="9783887at2"/>
<dbReference type="RefSeq" id="WP_152626092.1">
    <property type="nucleotide sequence ID" value="NZ_JXYS01000084.1"/>
</dbReference>
<dbReference type="InterPro" id="IPR003699">
    <property type="entry name" value="QueA"/>
</dbReference>
<comment type="catalytic activity">
    <reaction evidence="5">
        <text>7-aminomethyl-7-carbaguanosine(34) in tRNA + S-adenosyl-L-methionine = epoxyqueuosine(34) in tRNA + adenine + L-methionine + 2 H(+)</text>
        <dbReference type="Rhea" id="RHEA:32155"/>
        <dbReference type="Rhea" id="RHEA-COMP:10342"/>
        <dbReference type="Rhea" id="RHEA-COMP:18582"/>
        <dbReference type="ChEBI" id="CHEBI:15378"/>
        <dbReference type="ChEBI" id="CHEBI:16708"/>
        <dbReference type="ChEBI" id="CHEBI:57844"/>
        <dbReference type="ChEBI" id="CHEBI:59789"/>
        <dbReference type="ChEBI" id="CHEBI:82833"/>
        <dbReference type="ChEBI" id="CHEBI:194443"/>
        <dbReference type="EC" id="2.4.99.17"/>
    </reaction>
</comment>
<dbReference type="GO" id="GO:0051075">
    <property type="term" value="F:S-adenosylmethionine:tRNA ribosyltransferase-isomerase activity"/>
    <property type="evidence" value="ECO:0007669"/>
    <property type="project" value="UniProtKB-EC"/>
</dbReference>
<dbReference type="EC" id="2.4.99.17" evidence="5"/>